<evidence type="ECO:0000313" key="1">
    <source>
        <dbReference type="EMBL" id="ANB60266.1"/>
    </source>
</evidence>
<evidence type="ECO:0000313" key="2">
    <source>
        <dbReference type="Proteomes" id="UP000076865"/>
    </source>
</evidence>
<proteinExistence type="predicted"/>
<dbReference type="OrthoDB" id="2694489at2"/>
<dbReference type="PANTHER" id="PTHR41317:SF1">
    <property type="entry name" value="PD-(D_E)XK NUCLEASE FAMILY TRANSPOSASE"/>
    <property type="match status" value="1"/>
</dbReference>
<dbReference type="PATRIC" id="fig|294699.3.peg.2032"/>
<dbReference type="AlphaFoldDB" id="A0A160F229"/>
<dbReference type="Proteomes" id="UP000076865">
    <property type="component" value="Chromosome"/>
</dbReference>
<dbReference type="InterPro" id="IPR010106">
    <property type="entry name" value="RpnA"/>
</dbReference>
<sequence>MQYLDLKMDFMFKQMFGQPSRKSITMAFLNALLHRKEDDRIVDVQFENTELTKETEDGKTGRLDVIVRTNLGERIHVEIQIIPQYGMPERLLYLLGAAIFVFAIKRRTVRHPSPRPL</sequence>
<protein>
    <recommendedName>
        <fullName evidence="3">PD-(D/E)XK nuclease transposase family protein</fullName>
    </recommendedName>
</protein>
<gene>
    <name evidence="1" type="ORF">GFC30_1978</name>
</gene>
<accession>A0A160F229</accession>
<dbReference type="EMBL" id="CP015438">
    <property type="protein sequence ID" value="ANB60266.1"/>
    <property type="molecule type" value="Genomic_DNA"/>
</dbReference>
<dbReference type="Pfam" id="PF12784">
    <property type="entry name" value="PDDEXK_2"/>
    <property type="match status" value="1"/>
</dbReference>
<reference evidence="1 2" key="1">
    <citation type="journal article" date="2006" name="Syst. Appl. Microbiol.">
        <title>Anoxybacillus amylolyticus sp. nov., a thermophilic amylase producing bacterium isolated from Mount Rittmann (Antarctica).</title>
        <authorList>
            <person name="Poli A."/>
            <person name="Esposito E."/>
            <person name="Lama L."/>
            <person name="Orlando P."/>
            <person name="Nicolaus G."/>
            <person name="de Appolonia F."/>
            <person name="Gambacorta A."/>
            <person name="Nicolaus B."/>
        </authorList>
    </citation>
    <scope>NUCLEOTIDE SEQUENCE [LARGE SCALE GENOMIC DNA]</scope>
    <source>
        <strain evidence="1 2">DSM 15939</strain>
    </source>
</reference>
<dbReference type="PANTHER" id="PTHR41317">
    <property type="entry name" value="PD-(D_E)XK NUCLEASE FAMILY TRANSPOSASE"/>
    <property type="match status" value="1"/>
</dbReference>
<dbReference type="KEGG" id="aamy:GFC30_1978"/>
<dbReference type="NCBIfam" id="TIGR01784">
    <property type="entry name" value="T_den_put_tspse"/>
    <property type="match status" value="1"/>
</dbReference>
<organism evidence="1 2">
    <name type="scientific">Anoxybacteroides amylolyticum</name>
    <dbReference type="NCBI Taxonomy" id="294699"/>
    <lineage>
        <taxon>Bacteria</taxon>
        <taxon>Bacillati</taxon>
        <taxon>Bacillota</taxon>
        <taxon>Bacilli</taxon>
        <taxon>Bacillales</taxon>
        <taxon>Anoxybacillaceae</taxon>
        <taxon>Anoxybacteroides</taxon>
    </lineage>
</organism>
<keyword evidence="2" id="KW-1185">Reference proteome</keyword>
<evidence type="ECO:0008006" key="3">
    <source>
        <dbReference type="Google" id="ProtNLM"/>
    </source>
</evidence>
<dbReference type="RefSeq" id="WP_066324821.1">
    <property type="nucleotide sequence ID" value="NZ_CP015438.1"/>
</dbReference>
<name>A0A160F229_9BACL</name>